<name>A0A977Q071_9CYAN</name>
<feature type="signal peptide" evidence="2">
    <location>
        <begin position="1"/>
        <end position="46"/>
    </location>
</feature>
<feature type="compositionally biased region" description="Low complexity" evidence="1">
    <location>
        <begin position="66"/>
        <end position="86"/>
    </location>
</feature>
<proteinExistence type="predicted"/>
<feature type="region of interest" description="Disordered" evidence="1">
    <location>
        <begin position="63"/>
        <end position="87"/>
    </location>
</feature>
<organism evidence="4">
    <name type="scientific">Woronichinia naegeliana WA131</name>
    <dbReference type="NCBI Taxonomy" id="2824559"/>
    <lineage>
        <taxon>Bacteria</taxon>
        <taxon>Bacillati</taxon>
        <taxon>Cyanobacteriota</taxon>
        <taxon>Cyanophyceae</taxon>
        <taxon>Synechococcales</taxon>
        <taxon>Coelosphaeriaceae</taxon>
        <taxon>Woronichinia</taxon>
    </lineage>
</organism>
<feature type="chain" id="PRO_5037561324" description="BBC1/AIM3 cysteine proteinase-fold domain-containing protein" evidence="2">
    <location>
        <begin position="47"/>
        <end position="234"/>
    </location>
</feature>
<feature type="domain" description="BBC1/AIM3 cysteine proteinase-fold" evidence="3">
    <location>
        <begin position="90"/>
        <end position="233"/>
    </location>
</feature>
<evidence type="ECO:0000313" key="4">
    <source>
        <dbReference type="EMBL" id="UXE64165.1"/>
    </source>
</evidence>
<keyword evidence="2" id="KW-0732">Signal</keyword>
<sequence>MSKLSKYLLNVGSIHRKNGKTGRSPKTLLFSTLVLSSLSSPLLAQAYPCLNYAINPRTGKQECFDSLQRPSSPTSPTSQPSSSKPRGLNQKIYHYALNHLGKQVGDGECATLTYNALKAAQAQNFDELGPTGLDADYVWGKLIATITPQQKNLSSVQIGDIVQFRNVSTYKKITQPDGSWQSWTDSYAHHTAIVAGISGHQIFLLQQNVGNDPQRQKTVQKGQIDVDSLQTGTL</sequence>
<dbReference type="Gene3D" id="3.90.1720.60">
    <property type="match status" value="1"/>
</dbReference>
<evidence type="ECO:0000256" key="1">
    <source>
        <dbReference type="SAM" id="MobiDB-lite"/>
    </source>
</evidence>
<dbReference type="EMBL" id="CP073041">
    <property type="protein sequence ID" value="UXE64165.1"/>
    <property type="molecule type" value="Genomic_DNA"/>
</dbReference>
<dbReference type="Proteomes" id="UP001065613">
    <property type="component" value="Chromosome"/>
</dbReference>
<protein>
    <recommendedName>
        <fullName evidence="3">BBC1/AIM3 cysteine proteinase-fold domain-containing protein</fullName>
    </recommendedName>
</protein>
<dbReference type="KEGG" id="wna:KA717_17640"/>
<dbReference type="Pfam" id="PF25459">
    <property type="entry name" value="AIM3_BBC1_C"/>
    <property type="match status" value="1"/>
</dbReference>
<reference evidence="4" key="1">
    <citation type="submission" date="2021-04" db="EMBL/GenBank/DDBJ databases">
        <title>Genome sequence of Woronichinia naegeliana from Washington state freshwater lake bloom.</title>
        <authorList>
            <person name="Dreher T.W."/>
        </authorList>
    </citation>
    <scope>NUCLEOTIDE SEQUENCE</scope>
    <source>
        <strain evidence="4">WA131</strain>
    </source>
</reference>
<evidence type="ECO:0000259" key="3">
    <source>
        <dbReference type="Pfam" id="PF25459"/>
    </source>
</evidence>
<gene>
    <name evidence="4" type="ORF">KA717_17640</name>
</gene>
<dbReference type="AlphaFoldDB" id="A0A977Q071"/>
<dbReference type="InterPro" id="IPR057402">
    <property type="entry name" value="AIM3_BBC1_C"/>
</dbReference>
<accession>A0A977Q071</accession>
<evidence type="ECO:0000256" key="2">
    <source>
        <dbReference type="SAM" id="SignalP"/>
    </source>
</evidence>